<dbReference type="InterPro" id="IPR023959">
    <property type="entry name" value="LpqB"/>
</dbReference>
<evidence type="ECO:0000256" key="4">
    <source>
        <dbReference type="ARBA" id="ARBA00023139"/>
    </source>
</evidence>
<feature type="domain" description="GerMN" evidence="9">
    <location>
        <begin position="219"/>
        <end position="305"/>
    </location>
</feature>
<comment type="caution">
    <text evidence="10">The sequence shown here is derived from an EMBL/GenBank/DDBJ whole genome shotgun (WGS) entry which is preliminary data.</text>
</comment>
<dbReference type="SMART" id="SM00909">
    <property type="entry name" value="Germane"/>
    <property type="match status" value="1"/>
</dbReference>
<dbReference type="InterPro" id="IPR019606">
    <property type="entry name" value="GerMN"/>
</dbReference>
<keyword evidence="5 6" id="KW-0449">Lipoprotein</keyword>
<dbReference type="Pfam" id="PF25976">
    <property type="entry name" value="LpqB_N"/>
    <property type="match status" value="1"/>
</dbReference>
<dbReference type="InterPro" id="IPR018910">
    <property type="entry name" value="LpqB_C"/>
</dbReference>
<dbReference type="OrthoDB" id="3226781at2"/>
<protein>
    <recommendedName>
        <fullName evidence="6">Lipoprotein LpqB</fullName>
    </recommendedName>
</protein>
<sequence length="624" mass="66200">MTTATRARRLTALGAAASTTCLLAALSACATVPTGGPVVQNAGGDNAAEQDGTYVRLLPAGPQPGVGEIGLIRGFLKDMGSFEENHRAARLYMTSAEQSAWSPDGTVLVYGELDSVGLDVTTDDTGEHATVRMRTPRVATIEPSGQYVPADSREVVDVTFELTRVDGEWRISDLPSELVLSRRDVDRVFRPLNLYFFNRDLSTLVPDPVFLPANTSQLPTQLVKMLVNGPTGWLRPAVRSSFPEGTSVAAAFDSGRVTVELTTDAGAVEDLAFGMGAQLVWTLRQLPEVQELALRVNGEDVEIPGAEDENVQTGSGAWDSVNPSGVSEDVRGYFIRDGQLWSLDGDQQEARAEGAAGRGDTPLEVYAVSLAEDRVAGVAAGGSAVRVAELAEGGDYRTVLHDGDYSAVSWDGYGNLWVVEDTSAEREEEPDPDPAGSAEDDTERGNAAADPEPSADPRPGTRVWLAPDGADPVEVAAPELAGREVLQLRASRDGTRVAVLTREGEDSRVWVGRVVYGDGGVAVQEFIPLAMDLDQVADISWRGADQLAVLGQKERGALQAYLVPLDGSTESTSAGAAPGADMRTVAAAPGAPLLSGVENDNVWLTNDRLMWQRVTDGTNPVYPG</sequence>
<evidence type="ECO:0000313" key="11">
    <source>
        <dbReference type="Proteomes" id="UP000253318"/>
    </source>
</evidence>
<feature type="chain" id="PRO_5016727742" description="Lipoprotein LpqB" evidence="8">
    <location>
        <begin position="31"/>
        <end position="624"/>
    </location>
</feature>
<comment type="subcellular location">
    <subcellularLocation>
        <location evidence="6">Cell membrane</location>
        <topology evidence="6">Lipid-anchor</topology>
    </subcellularLocation>
</comment>
<evidence type="ECO:0000256" key="8">
    <source>
        <dbReference type="SAM" id="SignalP"/>
    </source>
</evidence>
<dbReference type="InterPro" id="IPR059026">
    <property type="entry name" value="LpqB_N"/>
</dbReference>
<evidence type="ECO:0000259" key="9">
    <source>
        <dbReference type="SMART" id="SM00909"/>
    </source>
</evidence>
<name>A0A368T3C6_9ACTN</name>
<dbReference type="EMBL" id="QEIN01000124">
    <property type="protein sequence ID" value="RCV56754.1"/>
    <property type="molecule type" value="Genomic_DNA"/>
</dbReference>
<keyword evidence="1 6" id="KW-1003">Cell membrane</keyword>
<evidence type="ECO:0000256" key="7">
    <source>
        <dbReference type="SAM" id="MobiDB-lite"/>
    </source>
</evidence>
<dbReference type="Pfam" id="PF10647">
    <property type="entry name" value="Gmad1"/>
    <property type="match status" value="1"/>
</dbReference>
<dbReference type="AlphaFoldDB" id="A0A368T3C6"/>
<dbReference type="PROSITE" id="PS51257">
    <property type="entry name" value="PROKAR_LIPOPROTEIN"/>
    <property type="match status" value="1"/>
</dbReference>
<organism evidence="10 11">
    <name type="scientific">Marinitenerispora sediminis</name>
    <dbReference type="NCBI Taxonomy" id="1931232"/>
    <lineage>
        <taxon>Bacteria</taxon>
        <taxon>Bacillati</taxon>
        <taxon>Actinomycetota</taxon>
        <taxon>Actinomycetes</taxon>
        <taxon>Streptosporangiales</taxon>
        <taxon>Nocardiopsidaceae</taxon>
        <taxon>Marinitenerispora</taxon>
    </lineage>
</organism>
<keyword evidence="2 6" id="KW-0732">Signal</keyword>
<keyword evidence="4 6" id="KW-0564">Palmitate</keyword>
<comment type="similarity">
    <text evidence="6">Belongs to the LpqB lipoprotein family.</text>
</comment>
<dbReference type="Pfam" id="PF10646">
    <property type="entry name" value="Germane"/>
    <property type="match status" value="1"/>
</dbReference>
<dbReference type="RefSeq" id="WP_114398242.1">
    <property type="nucleotide sequence ID" value="NZ_QEIM01000064.1"/>
</dbReference>
<feature type="compositionally biased region" description="Acidic residues" evidence="7">
    <location>
        <begin position="426"/>
        <end position="442"/>
    </location>
</feature>
<evidence type="ECO:0000256" key="3">
    <source>
        <dbReference type="ARBA" id="ARBA00023136"/>
    </source>
</evidence>
<gene>
    <name evidence="6" type="primary">lpqB</name>
    <name evidence="10" type="ORF">DEF24_16200</name>
</gene>
<keyword evidence="11" id="KW-1185">Reference proteome</keyword>
<evidence type="ECO:0000256" key="2">
    <source>
        <dbReference type="ARBA" id="ARBA00022729"/>
    </source>
</evidence>
<dbReference type="HAMAP" id="MF_01373">
    <property type="entry name" value="LpqB_lipoprot"/>
    <property type="match status" value="1"/>
</dbReference>
<evidence type="ECO:0000256" key="1">
    <source>
        <dbReference type="ARBA" id="ARBA00022475"/>
    </source>
</evidence>
<reference evidence="10 11" key="1">
    <citation type="submission" date="2018-04" db="EMBL/GenBank/DDBJ databases">
        <title>Novel actinobacteria from marine sediment.</title>
        <authorList>
            <person name="Ng Z.Y."/>
            <person name="Tan G.Y.A."/>
        </authorList>
    </citation>
    <scope>NUCLEOTIDE SEQUENCE [LARGE SCALE GENOMIC DNA]</scope>
    <source>
        <strain evidence="10 11">TPS81</strain>
    </source>
</reference>
<dbReference type="SUPFAM" id="SSF82171">
    <property type="entry name" value="DPP6 N-terminal domain-like"/>
    <property type="match status" value="1"/>
</dbReference>
<feature type="region of interest" description="Disordered" evidence="7">
    <location>
        <begin position="422"/>
        <end position="467"/>
    </location>
</feature>
<feature type="signal peptide" evidence="8">
    <location>
        <begin position="1"/>
        <end position="30"/>
    </location>
</feature>
<evidence type="ECO:0000256" key="6">
    <source>
        <dbReference type="HAMAP-Rule" id="MF_01373"/>
    </source>
</evidence>
<proteinExistence type="inferred from homology"/>
<keyword evidence="3 6" id="KW-0472">Membrane</keyword>
<dbReference type="GO" id="GO:0005886">
    <property type="term" value="C:plasma membrane"/>
    <property type="evidence" value="ECO:0007669"/>
    <property type="project" value="UniProtKB-SubCell"/>
</dbReference>
<dbReference type="Proteomes" id="UP000253318">
    <property type="component" value="Unassembled WGS sequence"/>
</dbReference>
<evidence type="ECO:0000256" key="5">
    <source>
        <dbReference type="ARBA" id="ARBA00023288"/>
    </source>
</evidence>
<accession>A0A368T3C6</accession>
<evidence type="ECO:0000313" key="10">
    <source>
        <dbReference type="EMBL" id="RCV56754.1"/>
    </source>
</evidence>